<evidence type="ECO:0000313" key="3">
    <source>
        <dbReference type="Proteomes" id="UP000442694"/>
    </source>
</evidence>
<organism evidence="2 3">
    <name type="scientific">Fluviispira multicolorata</name>
    <dbReference type="NCBI Taxonomy" id="2654512"/>
    <lineage>
        <taxon>Bacteria</taxon>
        <taxon>Pseudomonadati</taxon>
        <taxon>Bdellovibrionota</taxon>
        <taxon>Oligoflexia</taxon>
        <taxon>Silvanigrellales</taxon>
        <taxon>Silvanigrellaceae</taxon>
        <taxon>Fluviispira</taxon>
    </lineage>
</organism>
<proteinExistence type="predicted"/>
<dbReference type="AlphaFoldDB" id="A0A833JCI0"/>
<dbReference type="Proteomes" id="UP000442694">
    <property type="component" value="Unassembled WGS sequence"/>
</dbReference>
<comment type="caution">
    <text evidence="2">The sequence shown here is derived from an EMBL/GenBank/DDBJ whole genome shotgun (WGS) entry which is preliminary data.</text>
</comment>
<dbReference type="EMBL" id="WFLN01000007">
    <property type="protein sequence ID" value="KAB8029992.1"/>
    <property type="molecule type" value="Genomic_DNA"/>
</dbReference>
<protein>
    <submittedName>
        <fullName evidence="2">Uncharacterized protein</fullName>
    </submittedName>
</protein>
<evidence type="ECO:0000256" key="1">
    <source>
        <dbReference type="SAM" id="Phobius"/>
    </source>
</evidence>
<name>A0A833JCI0_9BACT</name>
<keyword evidence="3" id="KW-1185">Reference proteome</keyword>
<gene>
    <name evidence="2" type="ORF">GCL57_10675</name>
</gene>
<reference evidence="2 3" key="1">
    <citation type="submission" date="2019-10" db="EMBL/GenBank/DDBJ databases">
        <title>New genus of Silvanigrellaceae.</title>
        <authorList>
            <person name="Pitt A."/>
            <person name="Hahn M.W."/>
        </authorList>
    </citation>
    <scope>NUCLEOTIDE SEQUENCE [LARGE SCALE GENOMIC DNA]</scope>
    <source>
        <strain evidence="2 3">33A1-SZDP</strain>
    </source>
</reference>
<evidence type="ECO:0000313" key="2">
    <source>
        <dbReference type="EMBL" id="KAB8029992.1"/>
    </source>
</evidence>
<dbReference type="RefSeq" id="WP_152213333.1">
    <property type="nucleotide sequence ID" value="NZ_WFLN01000007.1"/>
</dbReference>
<accession>A0A833JCI0</accession>
<keyword evidence="1" id="KW-0472">Membrane</keyword>
<keyword evidence="1" id="KW-0812">Transmembrane</keyword>
<keyword evidence="1" id="KW-1133">Transmembrane helix</keyword>
<feature type="transmembrane region" description="Helical" evidence="1">
    <location>
        <begin position="6"/>
        <end position="25"/>
    </location>
</feature>
<sequence length="167" mass="19620">MFNKYTAIFGIVFVLLFLFINKFFFSSEKSSEINVSQSEKNKIVSIKNSVEPSIKDNKTKERQNIAENNNVFEDQVNNSMPSGILEAEQEVKFLEKKLKDENAVERLNSNSISDSDRQNYQQIYKRLSLLSKYIMEKKYEDLSLKVTEYEREHDKNLEELGLKKEIN</sequence>